<name>A0AAW3UAQ3_XANEU</name>
<organism evidence="2 3">
    <name type="scientific">Xanthomonas euvesicatoria</name>
    <dbReference type="NCBI Taxonomy" id="456327"/>
    <lineage>
        <taxon>Bacteria</taxon>
        <taxon>Pseudomonadati</taxon>
        <taxon>Pseudomonadota</taxon>
        <taxon>Gammaproteobacteria</taxon>
        <taxon>Lysobacterales</taxon>
        <taxon>Lysobacteraceae</taxon>
        <taxon>Xanthomonas</taxon>
    </lineage>
</organism>
<gene>
    <name evidence="2" type="ORF">FHY32_004336</name>
</gene>
<dbReference type="Proteomes" id="UP000576603">
    <property type="component" value="Unassembled WGS sequence"/>
</dbReference>
<evidence type="ECO:0000313" key="3">
    <source>
        <dbReference type="Proteomes" id="UP000576603"/>
    </source>
</evidence>
<accession>A0AAW3UAQ3</accession>
<proteinExistence type="predicted"/>
<feature type="compositionally biased region" description="Low complexity" evidence="1">
    <location>
        <begin position="43"/>
        <end position="53"/>
    </location>
</feature>
<feature type="region of interest" description="Disordered" evidence="1">
    <location>
        <begin position="1"/>
        <end position="108"/>
    </location>
</feature>
<evidence type="ECO:0000256" key="1">
    <source>
        <dbReference type="SAM" id="MobiDB-lite"/>
    </source>
</evidence>
<reference evidence="2 3" key="1">
    <citation type="submission" date="2020-08" db="EMBL/GenBank/DDBJ databases">
        <title>Studying the diversity of plant-associated saprophytic bacteria and their role in host health and plant-pathogen interactions.</title>
        <authorList>
            <person name="Potnis N."/>
        </authorList>
    </citation>
    <scope>NUCLEOTIDE SEQUENCE [LARGE SCALE GENOMIC DNA]</scope>
    <source>
        <strain evidence="2 3">CFBP 7922</strain>
    </source>
</reference>
<dbReference type="EMBL" id="JACHNL010000015">
    <property type="protein sequence ID" value="MBB4725922.1"/>
    <property type="molecule type" value="Genomic_DNA"/>
</dbReference>
<dbReference type="AlphaFoldDB" id="A0AAW3UAQ3"/>
<evidence type="ECO:0000313" key="2">
    <source>
        <dbReference type="EMBL" id="MBB4725922.1"/>
    </source>
</evidence>
<comment type="caution">
    <text evidence="2">The sequence shown here is derived from an EMBL/GenBank/DDBJ whole genome shotgun (WGS) entry which is preliminary data.</text>
</comment>
<protein>
    <submittedName>
        <fullName evidence="2">Uncharacterized protein</fullName>
    </submittedName>
</protein>
<sequence>MKLPSDIGVASSNRATSRLLPAPPTQAEESADSPEERALTGPLAGLSSSSAALRGRRASSSRQATTHADEAGDILGRSHRSESSQSSQSSDATFYSAQTAAPRVDMETPDAPFAAATYEERSAAAVAEAKAQLRARLDALPFAAPSEEQTALQASYLE</sequence>